<name>A0A2S2PT81_SCHGA</name>
<evidence type="ECO:0000313" key="1">
    <source>
        <dbReference type="EMBL" id="MBY32680.1"/>
    </source>
</evidence>
<proteinExistence type="predicted"/>
<dbReference type="Gene3D" id="2.20.25.240">
    <property type="match status" value="1"/>
</dbReference>
<accession>A0A2S2PT81</accession>
<gene>
    <name evidence="1" type="ORF">g.26920</name>
</gene>
<sequence>MEFMSSEKGKKIIIEDGFKFRFHKMLRNDVQRWKCYLNTCKCFLKLSSTLDIIEKCNVHNHQKCDKKVLNRQKLSNSVKRKAQDDISTRPSKLIRTELKNSDIPSINTNDLKLIRNNIHHARKVIYPKLPKNMQETHNCLSTMNRAGFRTRLPRL</sequence>
<protein>
    <submittedName>
        <fullName evidence="1">Uncharacterized protein</fullName>
    </submittedName>
</protein>
<organism evidence="1">
    <name type="scientific">Schizaphis graminum</name>
    <name type="common">Green bug aphid</name>
    <dbReference type="NCBI Taxonomy" id="13262"/>
    <lineage>
        <taxon>Eukaryota</taxon>
        <taxon>Metazoa</taxon>
        <taxon>Ecdysozoa</taxon>
        <taxon>Arthropoda</taxon>
        <taxon>Hexapoda</taxon>
        <taxon>Insecta</taxon>
        <taxon>Pterygota</taxon>
        <taxon>Neoptera</taxon>
        <taxon>Paraneoptera</taxon>
        <taxon>Hemiptera</taxon>
        <taxon>Sternorrhyncha</taxon>
        <taxon>Aphidomorpha</taxon>
        <taxon>Aphidoidea</taxon>
        <taxon>Aphididae</taxon>
        <taxon>Aphidini</taxon>
        <taxon>Schizaphis</taxon>
    </lineage>
</organism>
<reference evidence="1" key="1">
    <citation type="submission" date="2018-04" db="EMBL/GenBank/DDBJ databases">
        <title>Transcriptome of Schizaphis graminum biotype I.</title>
        <authorList>
            <person name="Scully E.D."/>
            <person name="Geib S.M."/>
            <person name="Palmer N.A."/>
            <person name="Koch K."/>
            <person name="Bradshaw J."/>
            <person name="Heng-Moss T."/>
            <person name="Sarath G."/>
        </authorList>
    </citation>
    <scope>NUCLEOTIDE SEQUENCE</scope>
</reference>
<dbReference type="AlphaFoldDB" id="A0A2S2PT81"/>
<dbReference type="EMBL" id="GGMR01020061">
    <property type="protein sequence ID" value="MBY32680.1"/>
    <property type="molecule type" value="Transcribed_RNA"/>
</dbReference>